<dbReference type="SUPFAM" id="SSF52096">
    <property type="entry name" value="ClpP/crotonase"/>
    <property type="match status" value="1"/>
</dbReference>
<proteinExistence type="predicted"/>
<reference evidence="2 3" key="1">
    <citation type="submission" date="2019-11" db="EMBL/GenBank/DDBJ databases">
        <title>Pedobacter sp. HMF7056 Genome sequencing and assembly.</title>
        <authorList>
            <person name="Kang H."/>
            <person name="Kim H."/>
            <person name="Joh K."/>
        </authorList>
    </citation>
    <scope>NUCLEOTIDE SEQUENCE [LARGE SCALE GENOMIC DNA]</scope>
    <source>
        <strain evidence="2 3">HMF7056</strain>
    </source>
</reference>
<keyword evidence="3" id="KW-1185">Reference proteome</keyword>
<organism evidence="2 3">
    <name type="scientific">Hufsiella ginkgonis</name>
    <dbReference type="NCBI Taxonomy" id="2695274"/>
    <lineage>
        <taxon>Bacteria</taxon>
        <taxon>Pseudomonadati</taxon>
        <taxon>Bacteroidota</taxon>
        <taxon>Sphingobacteriia</taxon>
        <taxon>Sphingobacteriales</taxon>
        <taxon>Sphingobacteriaceae</taxon>
        <taxon>Hufsiella</taxon>
    </lineage>
</organism>
<feature type="signal peptide" evidence="1">
    <location>
        <begin position="1"/>
        <end position="19"/>
    </location>
</feature>
<name>A0A7K1XUX2_9SPHI</name>
<keyword evidence="1" id="KW-0732">Signal</keyword>
<dbReference type="AlphaFoldDB" id="A0A7K1XUX2"/>
<dbReference type="Proteomes" id="UP000451233">
    <property type="component" value="Unassembled WGS sequence"/>
</dbReference>
<comment type="caution">
    <text evidence="2">The sequence shown here is derived from an EMBL/GenBank/DDBJ whole genome shotgun (WGS) entry which is preliminary data.</text>
</comment>
<protein>
    <recommendedName>
        <fullName evidence="4">Tail specific protease domain-containing protein</fullName>
    </recommendedName>
</protein>
<evidence type="ECO:0000313" key="3">
    <source>
        <dbReference type="Proteomes" id="UP000451233"/>
    </source>
</evidence>
<dbReference type="InterPro" id="IPR029045">
    <property type="entry name" value="ClpP/crotonase-like_dom_sf"/>
</dbReference>
<feature type="chain" id="PRO_5029739577" description="Tail specific protease domain-containing protein" evidence="1">
    <location>
        <begin position="20"/>
        <end position="412"/>
    </location>
</feature>
<dbReference type="Gene3D" id="3.90.226.10">
    <property type="entry name" value="2-enoyl-CoA Hydratase, Chain A, domain 1"/>
    <property type="match status" value="2"/>
</dbReference>
<evidence type="ECO:0000256" key="1">
    <source>
        <dbReference type="SAM" id="SignalP"/>
    </source>
</evidence>
<evidence type="ECO:0000313" key="2">
    <source>
        <dbReference type="EMBL" id="MXV14784.1"/>
    </source>
</evidence>
<sequence>MYRLIPAFALLLSCLVASAQYDPRADVDHLHATLRKTHSYRDQVKGAKKTAYEALVTQVTSRLAVAKPGFDRFYMLSQLLLPISDNHLYFYQAREAITEKMLFDSAYVQKYRTSEAYRTFPRVRISLDSLEAALRPKSRDSIEGIYQYSGMLTVGIYRTIKRDSLVAVVLQSRIPTWQRGDLYEVLKEYQPNRFHIWRAEMLYRTFGLMRAEKLQNGRLPKSQLTKLPEGPAFYDPPAGTPVFLFQRPGPNTSYVRIGTFAGFTLEQRRQARELFGKVRDSLSGNLVIVDLRNNGGGASSSSDPILELLKKFKGDIAVLVNGNTVSNAEQFAIELSRLKNTRTFGEATHAMITYGSNYGNREKLPSGEFELYITDMSDKGNFAPFEDEGLKPGVLLNNDRDWVEQVLKLYNR</sequence>
<gene>
    <name evidence="2" type="ORF">GS398_05705</name>
</gene>
<evidence type="ECO:0008006" key="4">
    <source>
        <dbReference type="Google" id="ProtNLM"/>
    </source>
</evidence>
<dbReference type="RefSeq" id="WP_160905733.1">
    <property type="nucleotide sequence ID" value="NZ_WVHS01000001.1"/>
</dbReference>
<dbReference type="EMBL" id="WVHS01000001">
    <property type="protein sequence ID" value="MXV14784.1"/>
    <property type="molecule type" value="Genomic_DNA"/>
</dbReference>
<accession>A0A7K1XUX2</accession>